<organism evidence="1 2">
    <name type="scientific">Pristionchus mayeri</name>
    <dbReference type="NCBI Taxonomy" id="1317129"/>
    <lineage>
        <taxon>Eukaryota</taxon>
        <taxon>Metazoa</taxon>
        <taxon>Ecdysozoa</taxon>
        <taxon>Nematoda</taxon>
        <taxon>Chromadorea</taxon>
        <taxon>Rhabditida</taxon>
        <taxon>Rhabditina</taxon>
        <taxon>Diplogasteromorpha</taxon>
        <taxon>Diplogasteroidea</taxon>
        <taxon>Neodiplogasteridae</taxon>
        <taxon>Pristionchus</taxon>
    </lineage>
</organism>
<feature type="non-terminal residue" evidence="1">
    <location>
        <position position="1"/>
    </location>
</feature>
<dbReference type="AlphaFoldDB" id="A0AAN5CGX7"/>
<evidence type="ECO:0000313" key="1">
    <source>
        <dbReference type="EMBL" id="GMR44162.1"/>
    </source>
</evidence>
<gene>
    <name evidence="1" type="ORF">PMAYCL1PPCAC_14357</name>
</gene>
<sequence>EPDVVEERDPVAEEYAQVGRHVGEVEHLHRRPKRAIERKNAVELVPILQRGRLEALALLKAHSYNDHGGECRGGERVPEDFLAYDRPGRADELATFEELVPEVRHGPVNDAYPSHSLCAYANLLVSNPAPSLTCLLIVDDGVLLSVDPLLHEICRGEQRRGGEDISEEQVFRRVGNCDGAPQLGVDCHGA</sequence>
<name>A0AAN5CGX7_9BILA</name>
<dbReference type="EMBL" id="BTRK01000003">
    <property type="protein sequence ID" value="GMR44162.1"/>
    <property type="molecule type" value="Genomic_DNA"/>
</dbReference>
<reference evidence="2" key="1">
    <citation type="submission" date="2022-10" db="EMBL/GenBank/DDBJ databases">
        <title>Genome assembly of Pristionchus species.</title>
        <authorList>
            <person name="Yoshida K."/>
            <person name="Sommer R.J."/>
        </authorList>
    </citation>
    <scope>NUCLEOTIDE SEQUENCE [LARGE SCALE GENOMIC DNA]</scope>
    <source>
        <strain evidence="2">RS5460</strain>
    </source>
</reference>
<proteinExistence type="predicted"/>
<accession>A0AAN5CGX7</accession>
<keyword evidence="2" id="KW-1185">Reference proteome</keyword>
<comment type="caution">
    <text evidence="1">The sequence shown here is derived from an EMBL/GenBank/DDBJ whole genome shotgun (WGS) entry which is preliminary data.</text>
</comment>
<dbReference type="Proteomes" id="UP001328107">
    <property type="component" value="Unassembled WGS sequence"/>
</dbReference>
<protein>
    <submittedName>
        <fullName evidence="1">Uncharacterized protein</fullName>
    </submittedName>
</protein>
<evidence type="ECO:0000313" key="2">
    <source>
        <dbReference type="Proteomes" id="UP001328107"/>
    </source>
</evidence>
<feature type="non-terminal residue" evidence="1">
    <location>
        <position position="190"/>
    </location>
</feature>